<dbReference type="Proteomes" id="UP000515158">
    <property type="component" value="Unplaced"/>
</dbReference>
<feature type="region of interest" description="Disordered" evidence="1">
    <location>
        <begin position="264"/>
        <end position="288"/>
    </location>
</feature>
<accession>A0A6P8Z4C9</accession>
<keyword evidence="4" id="KW-1185">Reference proteome</keyword>
<evidence type="ECO:0000256" key="2">
    <source>
        <dbReference type="SAM" id="Phobius"/>
    </source>
</evidence>
<feature type="signal peptide" evidence="3">
    <location>
        <begin position="1"/>
        <end position="24"/>
    </location>
</feature>
<sequence length="288" mass="30146">MECKPERLFLAVAVVVLAVAAVAGEDTKAAQMEASTVQPRQDKSDFIADALLRAGMPAGDVGLSSVVARNYKKMAQTILPLLVGFKATGMLVMAMAVTKFVLLKALFLSTTALLIAALLALKKFLSSGQPHDVPAAYTYSHHDLSHMPYLSTGHTGAEQYMEASHMQMPQVTYIGGSYGLQSIPYSAATGAGVAAAGAGLGAADDVQGLYSTNANTVAALSAAQLQQLQQLQQQALLAQQLGSASGANGTQQAGQLLQLSRRRLNVPPGATVSSPYPYRPTRTETRPA</sequence>
<dbReference type="PANTHER" id="PTHR21879">
    <property type="entry name" value="FI03362P-RELATED-RELATED"/>
    <property type="match status" value="1"/>
</dbReference>
<dbReference type="AlphaFoldDB" id="A0A6P8Z4C9"/>
<protein>
    <submittedName>
        <fullName evidence="5">Uncharacterized protein LOC117647160</fullName>
    </submittedName>
</protein>
<evidence type="ECO:0000256" key="1">
    <source>
        <dbReference type="SAM" id="MobiDB-lite"/>
    </source>
</evidence>
<dbReference type="GeneID" id="117647160"/>
<name>A0A6P8Z4C9_THRPL</name>
<keyword evidence="2" id="KW-0812">Transmembrane</keyword>
<dbReference type="Pfam" id="PF07898">
    <property type="entry name" value="DUF1676"/>
    <property type="match status" value="1"/>
</dbReference>
<proteinExistence type="predicted"/>
<feature type="transmembrane region" description="Helical" evidence="2">
    <location>
        <begin position="78"/>
        <end position="96"/>
    </location>
</feature>
<gene>
    <name evidence="5" type="primary">LOC117647160</name>
</gene>
<dbReference type="KEGG" id="tpal:117647160"/>
<dbReference type="GO" id="GO:0016020">
    <property type="term" value="C:membrane"/>
    <property type="evidence" value="ECO:0007669"/>
    <property type="project" value="TreeGrafter"/>
</dbReference>
<feature type="chain" id="PRO_5028309795" evidence="3">
    <location>
        <begin position="25"/>
        <end position="288"/>
    </location>
</feature>
<keyword evidence="3" id="KW-0732">Signal</keyword>
<dbReference type="OrthoDB" id="10568167at2759"/>
<keyword evidence="2" id="KW-1133">Transmembrane helix</keyword>
<keyword evidence="2" id="KW-0472">Membrane</keyword>
<feature type="transmembrane region" description="Helical" evidence="2">
    <location>
        <begin position="102"/>
        <end position="121"/>
    </location>
</feature>
<dbReference type="InterPro" id="IPR012464">
    <property type="entry name" value="DUF1676"/>
</dbReference>
<reference evidence="5" key="1">
    <citation type="submission" date="2025-08" db="UniProtKB">
        <authorList>
            <consortium name="RefSeq"/>
        </authorList>
    </citation>
    <scope>IDENTIFICATION</scope>
    <source>
        <tissue evidence="5">Total insect</tissue>
    </source>
</reference>
<dbReference type="InParanoid" id="A0A6P8Z4C9"/>
<organism evidence="5">
    <name type="scientific">Thrips palmi</name>
    <name type="common">Melon thrips</name>
    <dbReference type="NCBI Taxonomy" id="161013"/>
    <lineage>
        <taxon>Eukaryota</taxon>
        <taxon>Metazoa</taxon>
        <taxon>Ecdysozoa</taxon>
        <taxon>Arthropoda</taxon>
        <taxon>Hexapoda</taxon>
        <taxon>Insecta</taxon>
        <taxon>Pterygota</taxon>
        <taxon>Neoptera</taxon>
        <taxon>Paraneoptera</taxon>
        <taxon>Thysanoptera</taxon>
        <taxon>Terebrantia</taxon>
        <taxon>Thripoidea</taxon>
        <taxon>Thripidae</taxon>
        <taxon>Thrips</taxon>
    </lineage>
</organism>
<evidence type="ECO:0000313" key="5">
    <source>
        <dbReference type="RefSeq" id="XP_034244621.1"/>
    </source>
</evidence>
<dbReference type="RefSeq" id="XP_034244621.1">
    <property type="nucleotide sequence ID" value="XM_034388730.1"/>
</dbReference>
<evidence type="ECO:0000313" key="4">
    <source>
        <dbReference type="Proteomes" id="UP000515158"/>
    </source>
</evidence>
<evidence type="ECO:0000256" key="3">
    <source>
        <dbReference type="SAM" id="SignalP"/>
    </source>
</evidence>